<accession>A0A445C4Y1</accession>
<dbReference type="AlphaFoldDB" id="A0A445C4Y1"/>
<protein>
    <submittedName>
        <fullName evidence="1">Uncharacterized protein</fullName>
    </submittedName>
</protein>
<evidence type="ECO:0000313" key="1">
    <source>
        <dbReference type="EMBL" id="RYR45941.1"/>
    </source>
</evidence>
<comment type="caution">
    <text evidence="1">The sequence shown here is derived from an EMBL/GenBank/DDBJ whole genome shotgun (WGS) entry which is preliminary data.</text>
</comment>
<reference evidence="1 2" key="1">
    <citation type="submission" date="2019-01" db="EMBL/GenBank/DDBJ databases">
        <title>Sequencing of cultivated peanut Arachis hypogaea provides insights into genome evolution and oil improvement.</title>
        <authorList>
            <person name="Chen X."/>
        </authorList>
    </citation>
    <scope>NUCLEOTIDE SEQUENCE [LARGE SCALE GENOMIC DNA]</scope>
    <source>
        <strain evidence="2">cv. Fuhuasheng</strain>
        <tissue evidence="1">Leaves</tissue>
    </source>
</reference>
<evidence type="ECO:0000313" key="2">
    <source>
        <dbReference type="Proteomes" id="UP000289738"/>
    </source>
</evidence>
<sequence length="74" mass="8674">MEKVDGKIKGWKEREWDVPKIQNIFSPIIAKKIIRTPISKIAKQDNLISLYRQDGDYTVKTGYHIAKKEEEKKS</sequence>
<keyword evidence="2" id="KW-1185">Reference proteome</keyword>
<dbReference type="Proteomes" id="UP000289738">
    <property type="component" value="Chromosome A07"/>
</dbReference>
<organism evidence="1 2">
    <name type="scientific">Arachis hypogaea</name>
    <name type="common">Peanut</name>
    <dbReference type="NCBI Taxonomy" id="3818"/>
    <lineage>
        <taxon>Eukaryota</taxon>
        <taxon>Viridiplantae</taxon>
        <taxon>Streptophyta</taxon>
        <taxon>Embryophyta</taxon>
        <taxon>Tracheophyta</taxon>
        <taxon>Spermatophyta</taxon>
        <taxon>Magnoliopsida</taxon>
        <taxon>eudicotyledons</taxon>
        <taxon>Gunneridae</taxon>
        <taxon>Pentapetalae</taxon>
        <taxon>rosids</taxon>
        <taxon>fabids</taxon>
        <taxon>Fabales</taxon>
        <taxon>Fabaceae</taxon>
        <taxon>Papilionoideae</taxon>
        <taxon>50 kb inversion clade</taxon>
        <taxon>dalbergioids sensu lato</taxon>
        <taxon>Dalbergieae</taxon>
        <taxon>Pterocarpus clade</taxon>
        <taxon>Arachis</taxon>
    </lineage>
</organism>
<gene>
    <name evidence="1" type="ORF">Ahy_A07g031710</name>
</gene>
<proteinExistence type="predicted"/>
<name>A0A445C4Y1_ARAHY</name>
<dbReference type="EMBL" id="SDMP01000007">
    <property type="protein sequence ID" value="RYR45941.1"/>
    <property type="molecule type" value="Genomic_DNA"/>
</dbReference>